<dbReference type="PANTHER" id="PTHR33154:SF18">
    <property type="entry name" value="ARSENICAL RESISTANCE OPERON REPRESSOR"/>
    <property type="match status" value="1"/>
</dbReference>
<dbReference type="Pfam" id="PF01022">
    <property type="entry name" value="HTH_5"/>
    <property type="match status" value="1"/>
</dbReference>
<dbReference type="CDD" id="cd00090">
    <property type="entry name" value="HTH_ARSR"/>
    <property type="match status" value="1"/>
</dbReference>
<dbReference type="AlphaFoldDB" id="A0A552X5H8"/>
<accession>A0A552X5H8</accession>
<dbReference type="InterPro" id="IPR011991">
    <property type="entry name" value="ArsR-like_HTH"/>
</dbReference>
<dbReference type="InterPro" id="IPR051081">
    <property type="entry name" value="HTH_MetalResp_TranReg"/>
</dbReference>
<evidence type="ECO:0000259" key="5">
    <source>
        <dbReference type="PROSITE" id="PS50987"/>
    </source>
</evidence>
<dbReference type="SMART" id="SM00418">
    <property type="entry name" value="HTH_ARSR"/>
    <property type="match status" value="1"/>
</dbReference>
<dbReference type="InterPro" id="IPR036390">
    <property type="entry name" value="WH_DNA-bd_sf"/>
</dbReference>
<evidence type="ECO:0000256" key="4">
    <source>
        <dbReference type="ARBA" id="ARBA00023163"/>
    </source>
</evidence>
<dbReference type="GO" id="GO:0046685">
    <property type="term" value="P:response to arsenic-containing substance"/>
    <property type="evidence" value="ECO:0007669"/>
    <property type="project" value="UniProtKB-KW"/>
</dbReference>
<keyword evidence="7" id="KW-1185">Reference proteome</keyword>
<dbReference type="PANTHER" id="PTHR33154">
    <property type="entry name" value="TRANSCRIPTIONAL REGULATOR, ARSR FAMILY"/>
    <property type="match status" value="1"/>
</dbReference>
<dbReference type="InterPro" id="IPR036388">
    <property type="entry name" value="WH-like_DNA-bd_sf"/>
</dbReference>
<protein>
    <submittedName>
        <fullName evidence="6">Winged helix-turn-helix transcriptional regulator</fullName>
    </submittedName>
</protein>
<comment type="caution">
    <text evidence="6">The sequence shown here is derived from an EMBL/GenBank/DDBJ whole genome shotgun (WGS) entry which is preliminary data.</text>
</comment>
<dbReference type="Gene3D" id="1.10.10.10">
    <property type="entry name" value="Winged helix-like DNA-binding domain superfamily/Winged helix DNA-binding domain"/>
    <property type="match status" value="1"/>
</dbReference>
<organism evidence="6 7">
    <name type="scientific">Aliidiomarina halalkaliphila</name>
    <dbReference type="NCBI Taxonomy" id="2593535"/>
    <lineage>
        <taxon>Bacteria</taxon>
        <taxon>Pseudomonadati</taxon>
        <taxon>Pseudomonadota</taxon>
        <taxon>Gammaproteobacteria</taxon>
        <taxon>Alteromonadales</taxon>
        <taxon>Idiomarinaceae</taxon>
        <taxon>Aliidiomarina</taxon>
    </lineage>
</organism>
<dbReference type="SUPFAM" id="SSF46785">
    <property type="entry name" value="Winged helix' DNA-binding domain"/>
    <property type="match status" value="1"/>
</dbReference>
<dbReference type="EMBL" id="VJWL01000001">
    <property type="protein sequence ID" value="TRW50226.1"/>
    <property type="molecule type" value="Genomic_DNA"/>
</dbReference>
<dbReference type="InterPro" id="IPR001845">
    <property type="entry name" value="HTH_ArsR_DNA-bd_dom"/>
</dbReference>
<dbReference type="GO" id="GO:0003677">
    <property type="term" value="F:DNA binding"/>
    <property type="evidence" value="ECO:0007669"/>
    <property type="project" value="UniProtKB-KW"/>
</dbReference>
<dbReference type="GO" id="GO:0003700">
    <property type="term" value="F:DNA-binding transcription factor activity"/>
    <property type="evidence" value="ECO:0007669"/>
    <property type="project" value="InterPro"/>
</dbReference>
<dbReference type="OrthoDB" id="9793058at2"/>
<evidence type="ECO:0000256" key="3">
    <source>
        <dbReference type="ARBA" id="ARBA00023125"/>
    </source>
</evidence>
<evidence type="ECO:0000313" key="7">
    <source>
        <dbReference type="Proteomes" id="UP000320359"/>
    </source>
</evidence>
<evidence type="ECO:0000256" key="1">
    <source>
        <dbReference type="ARBA" id="ARBA00022849"/>
    </source>
</evidence>
<evidence type="ECO:0000313" key="6">
    <source>
        <dbReference type="EMBL" id="TRW50226.1"/>
    </source>
</evidence>
<feature type="domain" description="HTH arsR-type" evidence="5">
    <location>
        <begin position="14"/>
        <end position="110"/>
    </location>
</feature>
<dbReference type="NCBIfam" id="NF033788">
    <property type="entry name" value="HTH_metalloreg"/>
    <property type="match status" value="1"/>
</dbReference>
<name>A0A552X5H8_9GAMM</name>
<dbReference type="PROSITE" id="PS50987">
    <property type="entry name" value="HTH_ARSR_2"/>
    <property type="match status" value="1"/>
</dbReference>
<evidence type="ECO:0000256" key="2">
    <source>
        <dbReference type="ARBA" id="ARBA00023015"/>
    </source>
</evidence>
<dbReference type="Proteomes" id="UP000320359">
    <property type="component" value="Unassembled WGS sequence"/>
</dbReference>
<keyword evidence="1" id="KW-0059">Arsenical resistance</keyword>
<keyword evidence="4" id="KW-0804">Transcription</keyword>
<dbReference type="PRINTS" id="PR00778">
    <property type="entry name" value="HTHARSR"/>
</dbReference>
<proteinExistence type="predicted"/>
<keyword evidence="2" id="KW-0805">Transcription regulation</keyword>
<gene>
    <name evidence="6" type="ORF">FM042_05160</name>
</gene>
<keyword evidence="3" id="KW-0238">DNA-binding</keyword>
<reference evidence="6 7" key="1">
    <citation type="submission" date="2019-07" db="EMBL/GenBank/DDBJ databases">
        <authorList>
            <person name="Yang M."/>
            <person name="Zhao D."/>
            <person name="Xiang H."/>
        </authorList>
    </citation>
    <scope>NUCLEOTIDE SEQUENCE [LARGE SCALE GENOMIC DNA]</scope>
    <source>
        <strain evidence="6 7">IM1326</strain>
    </source>
</reference>
<sequence>MGVVYLYMCIFGYLNMIEQISGQLKALADPHRVEFLGLLHAKGELCVCEITCALNQPQPKVSRHLGIMRNAGLVTVERRGQWMFYSLNQALPDWVQQLAKDVVEQNSRTFEQASNNLKDMEPIPERCC</sequence>